<name>A0A0G4HQF3_9ALVE</name>
<dbReference type="PANTHER" id="PTHR48050:SF13">
    <property type="entry name" value="STEROL 3-BETA-GLUCOSYLTRANSFERASE UGT80A2"/>
    <property type="match status" value="1"/>
</dbReference>
<sequence>MSEKTNSILVVLDQGAGHTNPSLPLLHALCQNPKTKVTVVCSAGFQKAVTKCGAHEVITEEELQDPEFESFADFAEQMLLPNALSEMPCLMVKTLCWHFLSLRPFLDRFLLRSFDCIIYDPFDTKAVVLAKMTNTPCVSLITFTGYGSIWDECVDTAEMPAAQMHLKRVLEIYGDWCGGVLPIPTDGSESCCFFFSHDLNLVTSPSLLNFETDPEFQPKVCQLFDQYKDCTFPIGRKGLPSFDRNALHLTATANALSIEAARVDGQVSDASDVPLLGSLAALKAEGRKIVVVSFGSVLAENLFEGIQGILTTGCDHGKTFIYGILRRLEFAFRDRDDLFFVASIGVLSNETHVWMGDPEGETGDGLENIPPPCFWPTNFKLVPHFPQREVLPFASAFITHCGAGGMTEAIEAGVPCVTLPTLGDQMMNALHLRQTLQMAVAEWNLHEGVFLNATADRLKSSLERALSDPLIRQNALAARAALERDDCGVEKGVEAILRLCSEGRGKHQQQKRKQERTCGRGGTPTEIEVKESDPPAPHPNPTEAPQRSKSRRKSFEETDRDKVHITAARHA</sequence>
<dbReference type="Gene3D" id="3.40.50.2000">
    <property type="entry name" value="Glycogen Phosphorylase B"/>
    <property type="match status" value="2"/>
</dbReference>
<organism evidence="3">
    <name type="scientific">Chromera velia CCMP2878</name>
    <dbReference type="NCBI Taxonomy" id="1169474"/>
    <lineage>
        <taxon>Eukaryota</taxon>
        <taxon>Sar</taxon>
        <taxon>Alveolata</taxon>
        <taxon>Colpodellida</taxon>
        <taxon>Chromeraceae</taxon>
        <taxon>Chromera</taxon>
    </lineage>
</organism>
<dbReference type="Pfam" id="PF00201">
    <property type="entry name" value="UDPGT"/>
    <property type="match status" value="1"/>
</dbReference>
<dbReference type="CDD" id="cd03784">
    <property type="entry name" value="GT1_Gtf-like"/>
    <property type="match status" value="1"/>
</dbReference>
<accession>A0A0G4HQF3</accession>
<evidence type="ECO:0000313" key="3">
    <source>
        <dbReference type="EMBL" id="CEM46495.1"/>
    </source>
</evidence>
<feature type="region of interest" description="Disordered" evidence="2">
    <location>
        <begin position="503"/>
        <end position="571"/>
    </location>
</feature>
<keyword evidence="1" id="KW-0808">Transferase</keyword>
<proteinExistence type="predicted"/>
<dbReference type="GO" id="GO:0008194">
    <property type="term" value="F:UDP-glycosyltransferase activity"/>
    <property type="evidence" value="ECO:0007669"/>
    <property type="project" value="InterPro"/>
</dbReference>
<dbReference type="AlphaFoldDB" id="A0A0G4HQF3"/>
<protein>
    <recommendedName>
        <fullName evidence="4">UDP-glycosyltransferases domain-containing protein</fullName>
    </recommendedName>
</protein>
<dbReference type="VEuPathDB" id="CryptoDB:Cvel_30158"/>
<evidence type="ECO:0008006" key="4">
    <source>
        <dbReference type="Google" id="ProtNLM"/>
    </source>
</evidence>
<dbReference type="InterPro" id="IPR002213">
    <property type="entry name" value="UDP_glucos_trans"/>
</dbReference>
<dbReference type="PANTHER" id="PTHR48050">
    <property type="entry name" value="STEROL 3-BETA-GLUCOSYLTRANSFERASE"/>
    <property type="match status" value="1"/>
</dbReference>
<evidence type="ECO:0000256" key="1">
    <source>
        <dbReference type="ARBA" id="ARBA00022679"/>
    </source>
</evidence>
<dbReference type="SUPFAM" id="SSF53756">
    <property type="entry name" value="UDP-Glycosyltransferase/glycogen phosphorylase"/>
    <property type="match status" value="1"/>
</dbReference>
<gene>
    <name evidence="3" type="ORF">Cvel_30158</name>
</gene>
<evidence type="ECO:0000256" key="2">
    <source>
        <dbReference type="SAM" id="MobiDB-lite"/>
    </source>
</evidence>
<dbReference type="InterPro" id="IPR050426">
    <property type="entry name" value="Glycosyltransferase_28"/>
</dbReference>
<dbReference type="EMBL" id="CDMZ01003469">
    <property type="protein sequence ID" value="CEM46495.1"/>
    <property type="molecule type" value="Genomic_DNA"/>
</dbReference>
<dbReference type="PhylomeDB" id="A0A0G4HQF3"/>
<feature type="compositionally biased region" description="Basic and acidic residues" evidence="2">
    <location>
        <begin position="553"/>
        <end position="564"/>
    </location>
</feature>
<reference evidence="3" key="1">
    <citation type="submission" date="2014-11" db="EMBL/GenBank/DDBJ databases">
        <authorList>
            <person name="Otto D Thomas"/>
            <person name="Naeem Raeece"/>
        </authorList>
    </citation>
    <scope>NUCLEOTIDE SEQUENCE</scope>
</reference>